<feature type="chain" id="PRO_5039187340" description="ABC transporter substrate-binding protein" evidence="2">
    <location>
        <begin position="23"/>
        <end position="90"/>
    </location>
</feature>
<proteinExistence type="predicted"/>
<dbReference type="STRING" id="118060.ATZ35_06280"/>
<dbReference type="PROSITE" id="PS51257">
    <property type="entry name" value="PROKAR_LIPOPROTEIN"/>
    <property type="match status" value="1"/>
</dbReference>
<accession>A0A0U2X7A9</accession>
<dbReference type="RefSeq" id="WP_208929995.1">
    <property type="nucleotide sequence ID" value="NZ_CP013655.1"/>
</dbReference>
<evidence type="ECO:0000313" key="4">
    <source>
        <dbReference type="Proteomes" id="UP000067523"/>
    </source>
</evidence>
<feature type="signal peptide" evidence="2">
    <location>
        <begin position="1"/>
        <end position="22"/>
    </location>
</feature>
<organism evidence="3 4">
    <name type="scientific">Enterococcus rotai</name>
    <dbReference type="NCBI Taxonomy" id="118060"/>
    <lineage>
        <taxon>Bacteria</taxon>
        <taxon>Bacillati</taxon>
        <taxon>Bacillota</taxon>
        <taxon>Bacilli</taxon>
        <taxon>Lactobacillales</taxon>
        <taxon>Enterococcaceae</taxon>
        <taxon>Enterococcus</taxon>
    </lineage>
</organism>
<evidence type="ECO:0000256" key="2">
    <source>
        <dbReference type="SAM" id="SignalP"/>
    </source>
</evidence>
<evidence type="ECO:0008006" key="5">
    <source>
        <dbReference type="Google" id="ProtNLM"/>
    </source>
</evidence>
<evidence type="ECO:0000313" key="3">
    <source>
        <dbReference type="EMBL" id="ALS36775.1"/>
    </source>
</evidence>
<sequence>MKIKKITLLALLTMLTAATLTACGSKEKKDADNQGELKGEKMKKSEDDVVSERTEEVDGQKMIIKTLKDGSEIALPEGVDLDDVDMQAVD</sequence>
<dbReference type="AlphaFoldDB" id="A0A0U2X7A9"/>
<dbReference type="EMBL" id="CP013655">
    <property type="protein sequence ID" value="ALS36775.1"/>
    <property type="molecule type" value="Genomic_DNA"/>
</dbReference>
<keyword evidence="4" id="KW-1185">Reference proteome</keyword>
<dbReference type="Proteomes" id="UP000067523">
    <property type="component" value="Chromosome"/>
</dbReference>
<gene>
    <name evidence="3" type="ORF">ATZ35_06280</name>
</gene>
<reference evidence="4" key="1">
    <citation type="submission" date="2015-12" db="EMBL/GenBank/DDBJ databases">
        <authorList>
            <person name="Lauer A."/>
            <person name="Humrighouse B."/>
            <person name="Loparev V."/>
            <person name="Shewmaker P.L."/>
            <person name="Whitney A.M."/>
            <person name="McLaughlin R.W."/>
        </authorList>
    </citation>
    <scope>NUCLEOTIDE SEQUENCE [LARGE SCALE GENOMIC DNA]</scope>
    <source>
        <strain evidence="4">LMG 26678</strain>
    </source>
</reference>
<protein>
    <recommendedName>
        <fullName evidence="5">ABC transporter substrate-binding protein</fullName>
    </recommendedName>
</protein>
<evidence type="ECO:0000256" key="1">
    <source>
        <dbReference type="SAM" id="MobiDB-lite"/>
    </source>
</evidence>
<name>A0A0U2X7A9_9ENTE</name>
<feature type="region of interest" description="Disordered" evidence="1">
    <location>
        <begin position="25"/>
        <end position="55"/>
    </location>
</feature>
<dbReference type="KEGG" id="erx:ATZ35_06280"/>
<keyword evidence="2" id="KW-0732">Signal</keyword>